<reference evidence="3 4" key="1">
    <citation type="journal article" date="2015" name="Int. J. Syst. Evol. Microbiol.">
        <title>Micromonospora costi sp. nov., isolated from a leaf of Costus speciosus.</title>
        <authorList>
            <person name="Thawai C."/>
        </authorList>
    </citation>
    <scope>NUCLEOTIDE SEQUENCE [LARGE SCALE GENOMIC DNA]</scope>
    <source>
        <strain evidence="3 4">CS1-12</strain>
    </source>
</reference>
<feature type="region of interest" description="Disordered" evidence="1">
    <location>
        <begin position="172"/>
        <end position="198"/>
    </location>
</feature>
<keyword evidence="4" id="KW-1185">Reference proteome</keyword>
<evidence type="ECO:0000256" key="1">
    <source>
        <dbReference type="SAM" id="MobiDB-lite"/>
    </source>
</evidence>
<dbReference type="RefSeq" id="WP_120780670.1">
    <property type="nucleotide sequence ID" value="NZ_JBHLUP010000001.1"/>
</dbReference>
<protein>
    <recommendedName>
        <fullName evidence="5">DUF3592 domain-containing protein</fullName>
    </recommendedName>
</protein>
<dbReference type="OrthoDB" id="3404420at2"/>
<feature type="compositionally biased region" description="Basic residues" evidence="1">
    <location>
        <begin position="183"/>
        <end position="198"/>
    </location>
</feature>
<dbReference type="AlphaFoldDB" id="A0A3B0A2G4"/>
<proteinExistence type="predicted"/>
<keyword evidence="2" id="KW-1133">Transmembrane helix</keyword>
<evidence type="ECO:0000256" key="2">
    <source>
        <dbReference type="SAM" id="Phobius"/>
    </source>
</evidence>
<comment type="caution">
    <text evidence="3">The sequence shown here is derived from an EMBL/GenBank/DDBJ whole genome shotgun (WGS) entry which is preliminary data.</text>
</comment>
<dbReference type="EMBL" id="RBAN01000003">
    <property type="protein sequence ID" value="RKN53926.1"/>
    <property type="molecule type" value="Genomic_DNA"/>
</dbReference>
<organism evidence="3 4">
    <name type="scientific">Micromonospora costi</name>
    <dbReference type="NCBI Taxonomy" id="1530042"/>
    <lineage>
        <taxon>Bacteria</taxon>
        <taxon>Bacillati</taxon>
        <taxon>Actinomycetota</taxon>
        <taxon>Actinomycetes</taxon>
        <taxon>Micromonosporales</taxon>
        <taxon>Micromonosporaceae</taxon>
        <taxon>Micromonospora</taxon>
    </lineage>
</organism>
<evidence type="ECO:0008006" key="5">
    <source>
        <dbReference type="Google" id="ProtNLM"/>
    </source>
</evidence>
<name>A0A3B0A2G4_9ACTN</name>
<gene>
    <name evidence="3" type="ORF">D7193_17895</name>
</gene>
<sequence length="198" mass="21261">MAEAADGGSRLRAALRRRPARPASALLGLVVLLAGLSYATGIAGYKWHLHTKAERLRAEGVPVQAVVGRRRDTVGRGGGTDTVRVWYDHAGVAYSKRILCGSAGGCTEEPPRTMTLWVDPDRPDEFVTENGTTDDSVFVLNAWGGLPFGLVVAGVGGVLLASAYLPDGPSARCLPPRGPGRDRPRRSVRARRLRARRR</sequence>
<accession>A0A3B0A2G4</accession>
<keyword evidence="2" id="KW-0472">Membrane</keyword>
<evidence type="ECO:0000313" key="3">
    <source>
        <dbReference type="EMBL" id="RKN53926.1"/>
    </source>
</evidence>
<dbReference type="Proteomes" id="UP000279968">
    <property type="component" value="Unassembled WGS sequence"/>
</dbReference>
<evidence type="ECO:0000313" key="4">
    <source>
        <dbReference type="Proteomes" id="UP000279968"/>
    </source>
</evidence>
<keyword evidence="2" id="KW-0812">Transmembrane</keyword>
<feature type="transmembrane region" description="Helical" evidence="2">
    <location>
        <begin position="142"/>
        <end position="165"/>
    </location>
</feature>